<accession>A0A6A5UNI4</accession>
<dbReference type="Gene3D" id="3.40.630.30">
    <property type="match status" value="1"/>
</dbReference>
<dbReference type="EMBL" id="ML976761">
    <property type="protein sequence ID" value="KAF1965489.1"/>
    <property type="molecule type" value="Genomic_DNA"/>
</dbReference>
<dbReference type="SUPFAM" id="SSF55729">
    <property type="entry name" value="Acyl-CoA N-acyltransferases (Nat)"/>
    <property type="match status" value="1"/>
</dbReference>
<keyword evidence="3" id="KW-1185">Reference proteome</keyword>
<feature type="compositionally biased region" description="Basic and acidic residues" evidence="1">
    <location>
        <begin position="54"/>
        <end position="65"/>
    </location>
</feature>
<evidence type="ECO:0000313" key="3">
    <source>
        <dbReference type="Proteomes" id="UP000800036"/>
    </source>
</evidence>
<dbReference type="AlphaFoldDB" id="A0A6A5UNI4"/>
<evidence type="ECO:0000256" key="1">
    <source>
        <dbReference type="SAM" id="MobiDB-lite"/>
    </source>
</evidence>
<organism evidence="2 3">
    <name type="scientific">Bimuria novae-zelandiae CBS 107.79</name>
    <dbReference type="NCBI Taxonomy" id="1447943"/>
    <lineage>
        <taxon>Eukaryota</taxon>
        <taxon>Fungi</taxon>
        <taxon>Dikarya</taxon>
        <taxon>Ascomycota</taxon>
        <taxon>Pezizomycotina</taxon>
        <taxon>Dothideomycetes</taxon>
        <taxon>Pleosporomycetidae</taxon>
        <taxon>Pleosporales</taxon>
        <taxon>Massarineae</taxon>
        <taxon>Didymosphaeriaceae</taxon>
        <taxon>Bimuria</taxon>
    </lineage>
</organism>
<feature type="compositionally biased region" description="Basic residues" evidence="1">
    <location>
        <begin position="221"/>
        <end position="232"/>
    </location>
</feature>
<name>A0A6A5UNI4_9PLEO</name>
<sequence>MNAAWGYEEPTPVPPPQLKTKKRNGWPSPVRKGRHMWPKNRDMRPVTDDEGEWDVEHKSDSNGDPDYDVKKLIDWNGDWLPPPESWSARHTFTDRHFGASIEKWINGHHQSCVVNLTDLLAEADYLGHEEIAPRTWIPTRIEGDAPQLFWQALPSRAPPPLSDIDISEYRPFWEEYTQDSDFLNPLQHPAKSVLDMEDEENARPGAGRSLEQNLRNIAQKKTAHNRRRKQKQNRPIAMQELPPPSHPGYRPLANVYFRPVVPADATSIQELYNHYVRQSISVPEFKDRSLNEIVDRIHAITAEGLPYIVAVQKGPRQRGHQDYVNERIVGMAFMDDFCDKGSLYRFTFELEFYVHPDFLRQNIAKCLLDRLLEMVNTSYPAKGGYEWINHGEYLKYGSRRVVKAVLCNVPYPDKEDTKWIGEFMRKFGFHERGDLLKVGHKLGKVVNVLIYQHITSEDIDPSVPPFQPL</sequence>
<reference evidence="2" key="1">
    <citation type="journal article" date="2020" name="Stud. Mycol.">
        <title>101 Dothideomycetes genomes: a test case for predicting lifestyles and emergence of pathogens.</title>
        <authorList>
            <person name="Haridas S."/>
            <person name="Albert R."/>
            <person name="Binder M."/>
            <person name="Bloem J."/>
            <person name="Labutti K."/>
            <person name="Salamov A."/>
            <person name="Andreopoulos B."/>
            <person name="Baker S."/>
            <person name="Barry K."/>
            <person name="Bills G."/>
            <person name="Bluhm B."/>
            <person name="Cannon C."/>
            <person name="Castanera R."/>
            <person name="Culley D."/>
            <person name="Daum C."/>
            <person name="Ezra D."/>
            <person name="Gonzalez J."/>
            <person name="Henrissat B."/>
            <person name="Kuo A."/>
            <person name="Liang C."/>
            <person name="Lipzen A."/>
            <person name="Lutzoni F."/>
            <person name="Magnuson J."/>
            <person name="Mondo S."/>
            <person name="Nolan M."/>
            <person name="Ohm R."/>
            <person name="Pangilinan J."/>
            <person name="Park H.-J."/>
            <person name="Ramirez L."/>
            <person name="Alfaro M."/>
            <person name="Sun H."/>
            <person name="Tritt A."/>
            <person name="Yoshinaga Y."/>
            <person name="Zwiers L.-H."/>
            <person name="Turgeon B."/>
            <person name="Goodwin S."/>
            <person name="Spatafora J."/>
            <person name="Crous P."/>
            <person name="Grigoriev I."/>
        </authorList>
    </citation>
    <scope>NUCLEOTIDE SEQUENCE</scope>
    <source>
        <strain evidence="2">CBS 107.79</strain>
    </source>
</reference>
<evidence type="ECO:0000313" key="2">
    <source>
        <dbReference type="EMBL" id="KAF1965489.1"/>
    </source>
</evidence>
<evidence type="ECO:0008006" key="4">
    <source>
        <dbReference type="Google" id="ProtNLM"/>
    </source>
</evidence>
<dbReference type="OrthoDB" id="2129362at2759"/>
<dbReference type="Proteomes" id="UP000800036">
    <property type="component" value="Unassembled WGS sequence"/>
</dbReference>
<proteinExistence type="predicted"/>
<dbReference type="InterPro" id="IPR016181">
    <property type="entry name" value="Acyl_CoA_acyltransferase"/>
</dbReference>
<gene>
    <name evidence="2" type="ORF">BU23DRAFT_545965</name>
</gene>
<feature type="region of interest" description="Disordered" evidence="1">
    <location>
        <begin position="218"/>
        <end position="245"/>
    </location>
</feature>
<feature type="region of interest" description="Disordered" evidence="1">
    <location>
        <begin position="1"/>
        <end position="65"/>
    </location>
</feature>
<protein>
    <recommendedName>
        <fullName evidence="4">N-acetyltransferase domain-containing protein</fullName>
    </recommendedName>
</protein>